<evidence type="ECO:0000313" key="2">
    <source>
        <dbReference type="Proteomes" id="UP000286482"/>
    </source>
</evidence>
<evidence type="ECO:0000313" key="1">
    <source>
        <dbReference type="EMBL" id="RKF22157.1"/>
    </source>
</evidence>
<dbReference type="InterPro" id="IPR029044">
    <property type="entry name" value="Nucleotide-diphossugar_trans"/>
</dbReference>
<gene>
    <name evidence="1" type="ORF">DBZ36_00485</name>
</gene>
<dbReference type="Gene3D" id="3.90.550.10">
    <property type="entry name" value="Spore Coat Polysaccharide Biosynthesis Protein SpsA, Chain A"/>
    <property type="match status" value="1"/>
</dbReference>
<keyword evidence="2" id="KW-1185">Reference proteome</keyword>
<dbReference type="RefSeq" id="WP_120352960.1">
    <property type="nucleotide sequence ID" value="NZ_RAQO01000001.1"/>
</dbReference>
<comment type="caution">
    <text evidence="1">The sequence shown here is derived from an EMBL/GenBank/DDBJ whole genome shotgun (WGS) entry which is preliminary data.</text>
</comment>
<protein>
    <recommendedName>
        <fullName evidence="3">Nucleotide-diphospho-sugar transferase domain-containing protein</fullName>
    </recommendedName>
</protein>
<dbReference type="Proteomes" id="UP000286482">
    <property type="component" value="Unassembled WGS sequence"/>
</dbReference>
<organism evidence="1 2">
    <name type="scientific">Alginatibacterium sediminis</name>
    <dbReference type="NCBI Taxonomy" id="2164068"/>
    <lineage>
        <taxon>Bacteria</taxon>
        <taxon>Pseudomonadati</taxon>
        <taxon>Pseudomonadota</taxon>
        <taxon>Gammaproteobacteria</taxon>
        <taxon>Alteromonadales</taxon>
        <taxon>Alteromonadaceae</taxon>
        <taxon>Alginatibacterium</taxon>
    </lineage>
</organism>
<reference evidence="1 2" key="1">
    <citation type="submission" date="2018-09" db="EMBL/GenBank/DDBJ databases">
        <authorList>
            <person name="Wang Z."/>
        </authorList>
    </citation>
    <scope>NUCLEOTIDE SEQUENCE [LARGE SCALE GENOMIC DNA]</scope>
    <source>
        <strain evidence="1 2">ALS 81</strain>
    </source>
</reference>
<name>A0A420EN62_9ALTE</name>
<accession>A0A420EN62</accession>
<sequence>MKNYLVYILYGSDDAYYLGAKFSILSFISRYQSDTELEVIVLAEYPEKFEGFDISVLKLTDDQLAQWSLQGSYHFRIKNRGLHFIAQHLELRAVDKILFLDTDTYFTKNPSAIFDLINAEHSVMHQPGNYIEKEPAGSEYSKLWGFSKIMGDGSTYKLNPFSRNWGALMIGLQGSNVDTLDVADELMLAFMERDCRAHTIEQFALAEAIVRQQKLVEGRALVEHYSTSGRKDYAISVLKIFFATRYNSFQEMLIASRAIRFQRPLRVVIAGHFYKKSKKLRAMLGLKIND</sequence>
<dbReference type="AlphaFoldDB" id="A0A420EN62"/>
<proteinExistence type="predicted"/>
<dbReference type="SUPFAM" id="SSF53448">
    <property type="entry name" value="Nucleotide-diphospho-sugar transferases"/>
    <property type="match status" value="1"/>
</dbReference>
<dbReference type="EMBL" id="RAQO01000001">
    <property type="protein sequence ID" value="RKF22157.1"/>
    <property type="molecule type" value="Genomic_DNA"/>
</dbReference>
<evidence type="ECO:0008006" key="3">
    <source>
        <dbReference type="Google" id="ProtNLM"/>
    </source>
</evidence>
<dbReference type="OrthoDB" id="850028at2"/>